<organism evidence="1 2">
    <name type="scientific">Micromonas commoda (strain RCC299 / NOUM17 / CCMP2709)</name>
    <name type="common">Picoplanktonic green alga</name>
    <dbReference type="NCBI Taxonomy" id="296587"/>
    <lineage>
        <taxon>Eukaryota</taxon>
        <taxon>Viridiplantae</taxon>
        <taxon>Chlorophyta</taxon>
        <taxon>Mamiellophyceae</taxon>
        <taxon>Mamiellales</taxon>
        <taxon>Mamiellaceae</taxon>
        <taxon>Micromonas</taxon>
    </lineage>
</organism>
<dbReference type="OrthoDB" id="119028at2759"/>
<dbReference type="GeneID" id="8249894"/>
<proteinExistence type="predicted"/>
<dbReference type="InParanoid" id="C1EJN5"/>
<evidence type="ECO:0000313" key="1">
    <source>
        <dbReference type="EMBL" id="ACO68218.1"/>
    </source>
</evidence>
<dbReference type="KEGG" id="mis:MICPUN_53236"/>
<evidence type="ECO:0000313" key="2">
    <source>
        <dbReference type="Proteomes" id="UP000002009"/>
    </source>
</evidence>
<feature type="non-terminal residue" evidence="1">
    <location>
        <position position="130"/>
    </location>
</feature>
<dbReference type="Proteomes" id="UP000002009">
    <property type="component" value="Chromosome 17"/>
</dbReference>
<dbReference type="RefSeq" id="XP_002506960.1">
    <property type="nucleotide sequence ID" value="XM_002506914.1"/>
</dbReference>
<sequence>MQMQVWEYTARPGSSANVLTTKRMITTAIDQRRYNKPYHPADATHNFTLEGHPILMIGSVNWKRQFLATAVMMSTEQKDFALIKETVRVHMRKLFPRLHEVGALSYAVSYMLADSAGAIKNGEALVSGLL</sequence>
<name>C1EJN5_MICCC</name>
<gene>
    <name evidence="1" type="ORF">MICPUN_53236</name>
</gene>
<protein>
    <submittedName>
        <fullName evidence="1">Uncharacterized protein</fullName>
    </submittedName>
</protein>
<dbReference type="EMBL" id="CP001335">
    <property type="protein sequence ID" value="ACO68218.1"/>
    <property type="molecule type" value="Genomic_DNA"/>
</dbReference>
<keyword evidence="2" id="KW-1185">Reference proteome</keyword>
<accession>C1EJN5</accession>
<reference evidence="1 2" key="1">
    <citation type="journal article" date="2009" name="Science">
        <title>Green evolution and dynamic adaptations revealed by genomes of the marine picoeukaryotes Micromonas.</title>
        <authorList>
            <person name="Worden A.Z."/>
            <person name="Lee J.H."/>
            <person name="Mock T."/>
            <person name="Rouze P."/>
            <person name="Simmons M.P."/>
            <person name="Aerts A.L."/>
            <person name="Allen A.E."/>
            <person name="Cuvelier M.L."/>
            <person name="Derelle E."/>
            <person name="Everett M.V."/>
            <person name="Foulon E."/>
            <person name="Grimwood J."/>
            <person name="Gundlach H."/>
            <person name="Henrissat B."/>
            <person name="Napoli C."/>
            <person name="McDonald S.M."/>
            <person name="Parker M.S."/>
            <person name="Rombauts S."/>
            <person name="Salamov A."/>
            <person name="Von Dassow P."/>
            <person name="Badger J.H."/>
            <person name="Coutinho P.M."/>
            <person name="Demir E."/>
            <person name="Dubchak I."/>
            <person name="Gentemann C."/>
            <person name="Eikrem W."/>
            <person name="Gready J.E."/>
            <person name="John U."/>
            <person name="Lanier W."/>
            <person name="Lindquist E.A."/>
            <person name="Lucas S."/>
            <person name="Mayer K.F."/>
            <person name="Moreau H."/>
            <person name="Not F."/>
            <person name="Otillar R."/>
            <person name="Panaud O."/>
            <person name="Pangilinan J."/>
            <person name="Paulsen I."/>
            <person name="Piegu B."/>
            <person name="Poliakov A."/>
            <person name="Robbens S."/>
            <person name="Schmutz J."/>
            <person name="Toulza E."/>
            <person name="Wyss T."/>
            <person name="Zelensky A."/>
            <person name="Zhou K."/>
            <person name="Armbrust E.V."/>
            <person name="Bhattacharya D."/>
            <person name="Goodenough U.W."/>
            <person name="Van de Peer Y."/>
            <person name="Grigoriev I.V."/>
        </authorList>
    </citation>
    <scope>NUCLEOTIDE SEQUENCE [LARGE SCALE GENOMIC DNA]</scope>
    <source>
        <strain evidence="2">RCC299 / NOUM17</strain>
    </source>
</reference>
<dbReference type="AlphaFoldDB" id="C1EJN5"/>